<dbReference type="PROSITE" id="PS51257">
    <property type="entry name" value="PROKAR_LIPOPROTEIN"/>
    <property type="match status" value="1"/>
</dbReference>
<dbReference type="Proteomes" id="UP001168552">
    <property type="component" value="Unassembled WGS sequence"/>
</dbReference>
<evidence type="ECO:0008006" key="3">
    <source>
        <dbReference type="Google" id="ProtNLM"/>
    </source>
</evidence>
<accession>A0ABT8F741</accession>
<comment type="caution">
    <text evidence="1">The sequence shown here is derived from an EMBL/GenBank/DDBJ whole genome shotgun (WGS) entry which is preliminary data.</text>
</comment>
<proteinExistence type="predicted"/>
<gene>
    <name evidence="1" type="ORF">QWY31_12380</name>
</gene>
<dbReference type="EMBL" id="JAUHJS010000006">
    <property type="protein sequence ID" value="MDN4166303.1"/>
    <property type="molecule type" value="Genomic_DNA"/>
</dbReference>
<sequence length="143" mass="15659">MKHTILAVLGAVALLWSACGSDKQKETAQIQELKDSIIAVHDEVMPKMGALNQMAKQLQLRNDSLQVDTLANKEQMANNALLIEELKNASAAMMQWMRAYKHGAFDTLAFEAAKAYADEQLKAVNDVANAMNQAEGKAKEALN</sequence>
<name>A0ABT8F741_9BACT</name>
<organism evidence="1 2">
    <name type="scientific">Shiella aurantiaca</name>
    <dbReference type="NCBI Taxonomy" id="3058365"/>
    <lineage>
        <taxon>Bacteria</taxon>
        <taxon>Pseudomonadati</taxon>
        <taxon>Bacteroidota</taxon>
        <taxon>Cytophagia</taxon>
        <taxon>Cytophagales</taxon>
        <taxon>Shiellaceae</taxon>
        <taxon>Shiella</taxon>
    </lineage>
</organism>
<protein>
    <recommendedName>
        <fullName evidence="3">Viral A-type inclusion protein</fullName>
    </recommendedName>
</protein>
<keyword evidence="2" id="KW-1185">Reference proteome</keyword>
<evidence type="ECO:0000313" key="2">
    <source>
        <dbReference type="Proteomes" id="UP001168552"/>
    </source>
</evidence>
<reference evidence="1" key="1">
    <citation type="submission" date="2023-06" db="EMBL/GenBank/DDBJ databases">
        <title>Cytophagales bacterium Strain LB-30, isolated from soil.</title>
        <authorList>
            <person name="Liu B."/>
        </authorList>
    </citation>
    <scope>NUCLEOTIDE SEQUENCE</scope>
    <source>
        <strain evidence="1">LB-30</strain>
    </source>
</reference>
<evidence type="ECO:0000313" key="1">
    <source>
        <dbReference type="EMBL" id="MDN4166303.1"/>
    </source>
</evidence>